<comment type="caution">
    <text evidence="4">The sequence shown here is derived from an EMBL/GenBank/DDBJ whole genome shotgun (WGS) entry which is preliminary data.</text>
</comment>
<dbReference type="PANTHER" id="PTHR33495">
    <property type="entry name" value="ANTI-SIGMA FACTOR ANTAGONIST TM_1081-RELATED-RELATED"/>
    <property type="match status" value="1"/>
</dbReference>
<dbReference type="InterPro" id="IPR036513">
    <property type="entry name" value="STAS_dom_sf"/>
</dbReference>
<feature type="domain" description="STAS" evidence="3">
    <location>
        <begin position="14"/>
        <end position="98"/>
    </location>
</feature>
<comment type="similarity">
    <text evidence="1 2">Belongs to the anti-sigma-factor antagonist family.</text>
</comment>
<dbReference type="Gene3D" id="3.30.750.24">
    <property type="entry name" value="STAS domain"/>
    <property type="match status" value="1"/>
</dbReference>
<dbReference type="InterPro" id="IPR003658">
    <property type="entry name" value="Anti-sigma_ant"/>
</dbReference>
<keyword evidence="5" id="KW-1185">Reference proteome</keyword>
<evidence type="ECO:0000313" key="5">
    <source>
        <dbReference type="Proteomes" id="UP000657421"/>
    </source>
</evidence>
<proteinExistence type="inferred from homology"/>
<accession>A0ABR7NBI5</accession>
<sequence>MIINKKSEGTKLEILLEGRLDTTTSPMLETELKQSIDGLTELIFNFEKLEYISSAGLRILLAAQKIMNKQGSMVVKNVNEIIAEVFEVTGFSDILTIE</sequence>
<name>A0ABR7NBI5_9FIRM</name>
<evidence type="ECO:0000313" key="4">
    <source>
        <dbReference type="EMBL" id="MBC8573761.1"/>
    </source>
</evidence>
<dbReference type="Pfam" id="PF01740">
    <property type="entry name" value="STAS"/>
    <property type="match status" value="1"/>
</dbReference>
<protein>
    <recommendedName>
        <fullName evidence="2">Anti-sigma factor antagonist</fullName>
    </recommendedName>
</protein>
<gene>
    <name evidence="4" type="ORF">H8716_11805</name>
</gene>
<organism evidence="4 5">
    <name type="scientific">Jingyaoa shaoxingensis</name>
    <dbReference type="NCBI Taxonomy" id="2763671"/>
    <lineage>
        <taxon>Bacteria</taxon>
        <taxon>Bacillati</taxon>
        <taxon>Bacillota</taxon>
        <taxon>Clostridia</taxon>
        <taxon>Lachnospirales</taxon>
        <taxon>Lachnospiraceae</taxon>
        <taxon>Jingyaoa</taxon>
    </lineage>
</organism>
<dbReference type="SUPFAM" id="SSF52091">
    <property type="entry name" value="SpoIIaa-like"/>
    <property type="match status" value="1"/>
</dbReference>
<evidence type="ECO:0000256" key="1">
    <source>
        <dbReference type="ARBA" id="ARBA00009013"/>
    </source>
</evidence>
<dbReference type="NCBIfam" id="TIGR00377">
    <property type="entry name" value="ant_ant_sig"/>
    <property type="match status" value="1"/>
</dbReference>
<dbReference type="EMBL" id="JACRSZ010000012">
    <property type="protein sequence ID" value="MBC8573761.1"/>
    <property type="molecule type" value="Genomic_DNA"/>
</dbReference>
<reference evidence="4 5" key="1">
    <citation type="submission" date="2020-08" db="EMBL/GenBank/DDBJ databases">
        <title>Genome public.</title>
        <authorList>
            <person name="Liu C."/>
            <person name="Sun Q."/>
        </authorList>
    </citation>
    <scope>NUCLEOTIDE SEQUENCE [LARGE SCALE GENOMIC DNA]</scope>
    <source>
        <strain evidence="4 5">NSJ-46</strain>
    </source>
</reference>
<dbReference type="PANTHER" id="PTHR33495:SF14">
    <property type="entry name" value="ANTI-SIGMA FACTOR ANTAGONIST"/>
    <property type="match status" value="1"/>
</dbReference>
<dbReference type="Proteomes" id="UP000657421">
    <property type="component" value="Unassembled WGS sequence"/>
</dbReference>
<evidence type="ECO:0000259" key="3">
    <source>
        <dbReference type="PROSITE" id="PS50801"/>
    </source>
</evidence>
<dbReference type="PROSITE" id="PS50801">
    <property type="entry name" value="STAS"/>
    <property type="match status" value="1"/>
</dbReference>
<dbReference type="CDD" id="cd07043">
    <property type="entry name" value="STAS_anti-anti-sigma_factors"/>
    <property type="match status" value="1"/>
</dbReference>
<evidence type="ECO:0000256" key="2">
    <source>
        <dbReference type="RuleBase" id="RU003749"/>
    </source>
</evidence>
<dbReference type="InterPro" id="IPR002645">
    <property type="entry name" value="STAS_dom"/>
</dbReference>
<dbReference type="RefSeq" id="WP_249309056.1">
    <property type="nucleotide sequence ID" value="NZ_JACRSZ010000012.1"/>
</dbReference>